<dbReference type="FunFam" id="3.30.160.60:FF:000072">
    <property type="entry name" value="zinc finger protein 143 isoform X1"/>
    <property type="match status" value="2"/>
</dbReference>
<feature type="compositionally biased region" description="Basic residues" evidence="10">
    <location>
        <begin position="817"/>
        <end position="827"/>
    </location>
</feature>
<feature type="compositionally biased region" description="Low complexity" evidence="10">
    <location>
        <begin position="862"/>
        <end position="879"/>
    </location>
</feature>
<dbReference type="InterPro" id="IPR013087">
    <property type="entry name" value="Znf_C2H2_type"/>
</dbReference>
<keyword evidence="6" id="KW-0862">Zinc</keyword>
<dbReference type="PANTHER" id="PTHR12241">
    <property type="entry name" value="TUBULIN POLYGLUTAMYLASE"/>
    <property type="match status" value="1"/>
</dbReference>
<feature type="region of interest" description="Disordered" evidence="10">
    <location>
        <begin position="817"/>
        <end position="837"/>
    </location>
</feature>
<feature type="region of interest" description="Disordered" evidence="10">
    <location>
        <begin position="926"/>
        <end position="959"/>
    </location>
</feature>
<name>A0A8J6CB87_DIALT</name>
<dbReference type="GO" id="GO:0005524">
    <property type="term" value="F:ATP binding"/>
    <property type="evidence" value="ECO:0007669"/>
    <property type="project" value="UniProtKB-UniRule"/>
</dbReference>
<feature type="compositionally biased region" description="Acidic residues" evidence="10">
    <location>
        <begin position="635"/>
        <end position="644"/>
    </location>
</feature>
<evidence type="ECO:0000313" key="13">
    <source>
        <dbReference type="EMBL" id="KAG8464871.1"/>
    </source>
</evidence>
<dbReference type="OrthoDB" id="427030at2759"/>
<dbReference type="Pfam" id="PF03133">
    <property type="entry name" value="TTL"/>
    <property type="match status" value="1"/>
</dbReference>
<evidence type="ECO:0000259" key="12">
    <source>
        <dbReference type="PROSITE" id="PS50975"/>
    </source>
</evidence>
<feature type="domain" description="ATP-grasp" evidence="12">
    <location>
        <begin position="327"/>
        <end position="376"/>
    </location>
</feature>
<evidence type="ECO:0000256" key="6">
    <source>
        <dbReference type="ARBA" id="ARBA00022833"/>
    </source>
</evidence>
<feature type="domain" description="C2H2-type" evidence="11">
    <location>
        <begin position="787"/>
        <end position="816"/>
    </location>
</feature>
<reference evidence="13" key="1">
    <citation type="submission" date="2021-05" db="EMBL/GenBank/DDBJ databases">
        <title>The genome of the haptophyte Pavlova lutheri (Diacronema luteri, Pavlovales) - a model for lipid biosynthesis in eukaryotic algae.</title>
        <authorList>
            <person name="Hulatt C.J."/>
            <person name="Posewitz M.C."/>
        </authorList>
    </citation>
    <scope>NUCLEOTIDE SEQUENCE</scope>
    <source>
        <strain evidence="13">NIVA-4/92</strain>
    </source>
</reference>
<evidence type="ECO:0000256" key="10">
    <source>
        <dbReference type="SAM" id="MobiDB-lite"/>
    </source>
</evidence>
<dbReference type="InterPro" id="IPR036236">
    <property type="entry name" value="Znf_C2H2_sf"/>
</dbReference>
<feature type="region of interest" description="Disordered" evidence="10">
    <location>
        <begin position="860"/>
        <end position="899"/>
    </location>
</feature>
<dbReference type="Gene3D" id="3.30.160.60">
    <property type="entry name" value="Classic Zinc Finger"/>
    <property type="match status" value="5"/>
</dbReference>
<feature type="compositionally biased region" description="Gly residues" evidence="10">
    <location>
        <begin position="541"/>
        <end position="551"/>
    </location>
</feature>
<keyword evidence="5 8" id="KW-0863">Zinc-finger</keyword>
<keyword evidence="14" id="KW-1185">Reference proteome</keyword>
<dbReference type="GO" id="GO:0000226">
    <property type="term" value="P:microtubule cytoskeleton organization"/>
    <property type="evidence" value="ECO:0007669"/>
    <property type="project" value="TreeGrafter"/>
</dbReference>
<dbReference type="GO" id="GO:0015631">
    <property type="term" value="F:tubulin binding"/>
    <property type="evidence" value="ECO:0007669"/>
    <property type="project" value="TreeGrafter"/>
</dbReference>
<evidence type="ECO:0000256" key="4">
    <source>
        <dbReference type="ARBA" id="ARBA00022741"/>
    </source>
</evidence>
<keyword evidence="4 9" id="KW-0547">Nucleotide-binding</keyword>
<keyword evidence="3" id="KW-0677">Repeat</keyword>
<feature type="domain" description="C2H2-type" evidence="11">
    <location>
        <begin position="757"/>
        <end position="786"/>
    </location>
</feature>
<dbReference type="GO" id="GO:0070740">
    <property type="term" value="F:tubulin-glutamic acid ligase activity"/>
    <property type="evidence" value="ECO:0007669"/>
    <property type="project" value="TreeGrafter"/>
</dbReference>
<dbReference type="PROSITE" id="PS50975">
    <property type="entry name" value="ATP_GRASP"/>
    <property type="match status" value="1"/>
</dbReference>
<dbReference type="SUPFAM" id="SSF57667">
    <property type="entry name" value="beta-beta-alpha zinc fingers"/>
    <property type="match status" value="3"/>
</dbReference>
<evidence type="ECO:0008006" key="15">
    <source>
        <dbReference type="Google" id="ProtNLM"/>
    </source>
</evidence>
<sequence length="1097" mass="115466">MAAAAAAARAEAAEPPRAAPVRVNTARMSDRYYADALRAALAELGWAEVRGTTGADADAEVVWWDGPVARAHFALVRPGQAISRFHGMVRLCRKVCFAHQLRWAVQLYGGACDVAPQTWCLPEQLDAFRAHAKAAYGGSSAEPGEYFIVKPDAGCQGDGIALLTADGVERRSAAARRAGVRAVVQAYVPRPLLLRGHKFDLRLYALLLSAQPFEAYLCTRGLARFATQPYAPAAQSRGRALLAHLTNSTLNAQYAGGSNKRSWAAVLAALAASGGLAPAGAAGGAWAAIARVVCVALRAICPLAAALQTEAASEARLAAPGRFNFQLIGVDVLLDEDGRAWLLELNHSPSMALIDADDDERAAKVGALAAALRLATCTGPADVRIATICEAHAIEPLHALPWPPAPVPPADACAPSEAAALFAEHALPRARARAQPAPDRTLGRAAWLGLAHRARLDPAVATRAYGDALAAADALGMGWEAAEGMRREGLPFHAFFGALVELAARARGGEGGAAAGTLRALLERMRAPGAACGNDEQRARGGTGDGAGSGALPGSARARSHSSNDAHAPEADPGPRSPPKAKGYQFAAYNMLSAEEYRESEQDAEVLLAIANQSPWRRDANAEWRAPPANAPPPPEEEEDNNGDCEEDARMLHADGSAELDAERRTLCCPEPGCGQRFVHRSAMKRHMRRHTGDLPYTCAEPGCGKAFRESGALTMHTRVHTGERPFLCDVPGCGKAFKASGALSRHQRVHSDERRFACKHDGCFKAFKDSCALTVHMRVHTGERPYRCEYPECGKSFMESGTLTRHKELHLNARTRAVRARSRPQRPHAGSAPAAPTDADVAAALGFSHCAPPAAWAGGTSPRLAPAPLKPKAAPSRAWAQPQLQPARAGKGGVAKPKRGAPALSALLLPGTLALAEANADAAAAAAAQQPQLQPAPPPPPPQPQPRQQALAPHAYAPHPPGFAPAPGCFFPVRPRQIGAPFDPLACPEQLTFGTPRSAIWLCSPSSSHRFLAEPFSAEYASPQPALLLGDGRTAGEFGGLATEAPISPPVLRGADGRWWPAKPTEIATPPRSGTAADELHDESAAGERTELSIAC</sequence>
<proteinExistence type="predicted"/>
<dbReference type="Gene3D" id="3.30.470.20">
    <property type="entry name" value="ATP-grasp fold, B domain"/>
    <property type="match status" value="1"/>
</dbReference>
<dbReference type="PROSITE" id="PS51221">
    <property type="entry name" value="TTL"/>
    <property type="match status" value="1"/>
</dbReference>
<comment type="caution">
    <text evidence="13">The sequence shown here is derived from an EMBL/GenBank/DDBJ whole genome shotgun (WGS) entry which is preliminary data.</text>
</comment>
<keyword evidence="1" id="KW-0436">Ligase</keyword>
<feature type="domain" description="C2H2-type" evidence="11">
    <location>
        <begin position="667"/>
        <end position="696"/>
    </location>
</feature>
<dbReference type="Pfam" id="PF00096">
    <property type="entry name" value="zf-C2H2"/>
    <property type="match status" value="5"/>
</dbReference>
<keyword evidence="2" id="KW-0479">Metal-binding</keyword>
<evidence type="ECO:0000256" key="1">
    <source>
        <dbReference type="ARBA" id="ARBA00022598"/>
    </source>
</evidence>
<evidence type="ECO:0000256" key="2">
    <source>
        <dbReference type="ARBA" id="ARBA00022723"/>
    </source>
</evidence>
<keyword evidence="7 9" id="KW-0067">ATP-binding</keyword>
<evidence type="ECO:0000256" key="5">
    <source>
        <dbReference type="ARBA" id="ARBA00022771"/>
    </source>
</evidence>
<dbReference type="GO" id="GO:0008270">
    <property type="term" value="F:zinc ion binding"/>
    <property type="evidence" value="ECO:0007669"/>
    <property type="project" value="UniProtKB-KW"/>
</dbReference>
<dbReference type="SUPFAM" id="SSF56059">
    <property type="entry name" value="Glutathione synthetase ATP-binding domain-like"/>
    <property type="match status" value="1"/>
</dbReference>
<feature type="region of interest" description="Disordered" evidence="10">
    <location>
        <begin position="1066"/>
        <end position="1097"/>
    </location>
</feature>
<dbReference type="SMART" id="SM00355">
    <property type="entry name" value="ZnF_C2H2"/>
    <property type="match status" value="5"/>
</dbReference>
<feature type="domain" description="C2H2-type" evidence="11">
    <location>
        <begin position="727"/>
        <end position="756"/>
    </location>
</feature>
<evidence type="ECO:0000256" key="7">
    <source>
        <dbReference type="ARBA" id="ARBA00022840"/>
    </source>
</evidence>
<accession>A0A8J6CB87</accession>
<dbReference type="InterPro" id="IPR011761">
    <property type="entry name" value="ATP-grasp"/>
</dbReference>
<gene>
    <name evidence="13" type="ORF">KFE25_010239</name>
</gene>
<feature type="domain" description="C2H2-type" evidence="11">
    <location>
        <begin position="697"/>
        <end position="726"/>
    </location>
</feature>
<dbReference type="PROSITE" id="PS50157">
    <property type="entry name" value="ZINC_FINGER_C2H2_2"/>
    <property type="match status" value="5"/>
</dbReference>
<feature type="compositionally biased region" description="Pro residues" evidence="10">
    <location>
        <begin position="935"/>
        <end position="946"/>
    </location>
</feature>
<protein>
    <recommendedName>
        <fullName evidence="15">Tubulin--tyrosine ligase-like protein 9</fullName>
    </recommendedName>
</protein>
<dbReference type="AlphaFoldDB" id="A0A8J6CB87"/>
<dbReference type="PROSITE" id="PS00028">
    <property type="entry name" value="ZINC_FINGER_C2H2_1"/>
    <property type="match status" value="5"/>
</dbReference>
<feature type="region of interest" description="Disordered" evidence="10">
    <location>
        <begin position="624"/>
        <end position="644"/>
    </location>
</feature>
<dbReference type="Proteomes" id="UP000751190">
    <property type="component" value="Unassembled WGS sequence"/>
</dbReference>
<evidence type="ECO:0000256" key="9">
    <source>
        <dbReference type="PROSITE-ProRule" id="PRU00409"/>
    </source>
</evidence>
<evidence type="ECO:0000256" key="3">
    <source>
        <dbReference type="ARBA" id="ARBA00022737"/>
    </source>
</evidence>
<dbReference type="GO" id="GO:0036064">
    <property type="term" value="C:ciliary basal body"/>
    <property type="evidence" value="ECO:0007669"/>
    <property type="project" value="TreeGrafter"/>
</dbReference>
<dbReference type="FunFam" id="3.30.160.60:FF:000690">
    <property type="entry name" value="Zinc finger protein 354C"/>
    <property type="match status" value="1"/>
</dbReference>
<dbReference type="EMBL" id="JAGTXO010000012">
    <property type="protein sequence ID" value="KAG8464871.1"/>
    <property type="molecule type" value="Genomic_DNA"/>
</dbReference>
<evidence type="ECO:0000259" key="11">
    <source>
        <dbReference type="PROSITE" id="PS50157"/>
    </source>
</evidence>
<feature type="compositionally biased region" description="Basic and acidic residues" evidence="10">
    <location>
        <begin position="1079"/>
        <end position="1097"/>
    </location>
</feature>
<organism evidence="13 14">
    <name type="scientific">Diacronema lutheri</name>
    <name type="common">Unicellular marine alga</name>
    <name type="synonym">Monochrysis lutheri</name>
    <dbReference type="NCBI Taxonomy" id="2081491"/>
    <lineage>
        <taxon>Eukaryota</taxon>
        <taxon>Haptista</taxon>
        <taxon>Haptophyta</taxon>
        <taxon>Pavlovophyceae</taxon>
        <taxon>Pavlovales</taxon>
        <taxon>Pavlovaceae</taxon>
        <taxon>Diacronema</taxon>
    </lineage>
</organism>
<feature type="region of interest" description="Disordered" evidence="10">
    <location>
        <begin position="531"/>
        <end position="582"/>
    </location>
</feature>
<evidence type="ECO:0000256" key="8">
    <source>
        <dbReference type="PROSITE-ProRule" id="PRU00042"/>
    </source>
</evidence>
<feature type="compositionally biased region" description="Low complexity" evidence="10">
    <location>
        <begin position="947"/>
        <end position="958"/>
    </location>
</feature>
<dbReference type="FunFam" id="3.30.160.60:FF:000125">
    <property type="entry name" value="Putative zinc finger protein 143"/>
    <property type="match status" value="1"/>
</dbReference>
<evidence type="ECO:0000313" key="14">
    <source>
        <dbReference type="Proteomes" id="UP000751190"/>
    </source>
</evidence>
<dbReference type="InterPro" id="IPR004344">
    <property type="entry name" value="TTL/TTLL_fam"/>
</dbReference>